<dbReference type="AlphaFoldDB" id="V6AUP2"/>
<organism evidence="1 2">
    <name type="scientific">Candidatus Nitrosotenuis uzonensis</name>
    <dbReference type="NCBI Taxonomy" id="1407055"/>
    <lineage>
        <taxon>Archaea</taxon>
        <taxon>Nitrososphaerota</taxon>
        <taxon>Candidatus Nitrosotenuis</taxon>
    </lineage>
</organism>
<proteinExistence type="predicted"/>
<evidence type="ECO:0000313" key="2">
    <source>
        <dbReference type="Proteomes" id="UP000018159"/>
    </source>
</evidence>
<keyword evidence="2" id="KW-1185">Reference proteome</keyword>
<dbReference type="RefSeq" id="WP_177309492.1">
    <property type="nucleotide sequence ID" value="NZ_CBTY010000011.1"/>
</dbReference>
<comment type="caution">
    <text evidence="1">The sequence shown here is derived from an EMBL/GenBank/DDBJ whole genome shotgun (WGS) entry which is preliminary data.</text>
</comment>
<protein>
    <submittedName>
        <fullName evidence="1">Uncharacterized protein</fullName>
    </submittedName>
</protein>
<gene>
    <name evidence="1" type="ORF">NITUZ_60123</name>
</gene>
<sequence length="47" mass="5485">MSKRHTILLDENIEQALRKMQAELIRKTNKSVSFSSLINETLRKSLL</sequence>
<dbReference type="EMBL" id="CBTY010000011">
    <property type="protein sequence ID" value="CDI06596.1"/>
    <property type="molecule type" value="Genomic_DNA"/>
</dbReference>
<dbReference type="OrthoDB" id="2223at2157"/>
<dbReference type="Proteomes" id="UP000018159">
    <property type="component" value="Unassembled WGS sequence"/>
</dbReference>
<name>V6AUP2_9ARCH</name>
<evidence type="ECO:0000313" key="1">
    <source>
        <dbReference type="EMBL" id="CDI06596.1"/>
    </source>
</evidence>
<reference evidence="1 2" key="1">
    <citation type="journal article" date="2013" name="PLoS ONE">
        <title>Enrichment and Genome Sequence of the Group I.1a Ammonia-Oxidizing Archaeon ?Ca. Nitrosotenuis uzonensis? Representing a Clade Globally.</title>
        <authorList>
            <person name="Lebedeva E.V."/>
            <person name="Hatzenpichler R."/>
            <person name="Pelletier E."/>
            <person name="Schuster N."/>
            <person name="Hauzmayer S."/>
            <person name="Bulaev A."/>
            <person name="Grigor'eva N.V."/>
            <person name="Galushko A."/>
            <person name="Schmid M."/>
            <person name="Palatinszky M."/>
            <person name="Le Paslier D."/>
            <person name="Daims H."/>
            <person name="Wagner M."/>
        </authorList>
    </citation>
    <scope>NUCLEOTIDE SEQUENCE [LARGE SCALE GENOMIC DNA]</scope>
    <source>
        <strain evidence="1 2">N4</strain>
    </source>
</reference>
<accession>V6AUP2</accession>